<dbReference type="InterPro" id="IPR052362">
    <property type="entry name" value="HTH-GbsR_regulator"/>
</dbReference>
<organism evidence="7 8">
    <name type="scientific">Compostibacillus humi</name>
    <dbReference type="NCBI Taxonomy" id="1245525"/>
    <lineage>
        <taxon>Bacteria</taxon>
        <taxon>Bacillati</taxon>
        <taxon>Bacillota</taxon>
        <taxon>Bacilli</taxon>
        <taxon>Bacillales</taxon>
        <taxon>Bacillaceae</taxon>
        <taxon>Compostibacillus</taxon>
    </lineage>
</organism>
<dbReference type="Proteomes" id="UP000602050">
    <property type="component" value="Unassembled WGS sequence"/>
</dbReference>
<dbReference type="InterPro" id="IPR036390">
    <property type="entry name" value="WH_DNA-bd_sf"/>
</dbReference>
<protein>
    <recommendedName>
        <fullName evidence="4">HTH-type transcriptional regulator</fullName>
    </recommendedName>
</protein>
<dbReference type="GO" id="GO:0003677">
    <property type="term" value="F:DNA binding"/>
    <property type="evidence" value="ECO:0007669"/>
    <property type="project" value="UniProtKB-UniRule"/>
</dbReference>
<dbReference type="InterPro" id="IPR026282">
    <property type="entry name" value="MJ1563"/>
</dbReference>
<keyword evidence="8" id="KW-1185">Reference proteome</keyword>
<dbReference type="AlphaFoldDB" id="A0A8J2ZR28"/>
<dbReference type="PANTHER" id="PTHR38465:SF1">
    <property type="entry name" value="HTH-TYPE TRANSCRIPTIONAL REGULATOR MJ1563-RELATED"/>
    <property type="match status" value="1"/>
</dbReference>
<comment type="similarity">
    <text evidence="4">Belongs to the GbsR family.</text>
</comment>
<feature type="coiled-coil region" evidence="5">
    <location>
        <begin position="105"/>
        <end position="132"/>
    </location>
</feature>
<evidence type="ECO:0000256" key="4">
    <source>
        <dbReference type="PIRNR" id="PIRNR006707"/>
    </source>
</evidence>
<accession>A0A8J2ZR28</accession>
<sequence length="164" mass="19506">MERKEMDDITKKAIGEFAKTLELFRLSTMEARLFAYLYMTNNTLTLDEMSDALGKSKTSISTNIRRLLELNLVQRVWKKGVRKDLYEANSPLFKTFMNHYLSGWINTAKQQKASLEEIYASMEKEKTDLDRSEFREIKSRIKEMIEFHEKIEHLYTDMKNHNLH</sequence>
<evidence type="ECO:0000256" key="3">
    <source>
        <dbReference type="ARBA" id="ARBA00023163"/>
    </source>
</evidence>
<dbReference type="InterPro" id="IPR000835">
    <property type="entry name" value="HTH_MarR-typ"/>
</dbReference>
<feature type="domain" description="HTH marR-type" evidence="6">
    <location>
        <begin position="26"/>
        <end position="75"/>
    </location>
</feature>
<evidence type="ECO:0000259" key="6">
    <source>
        <dbReference type="Pfam" id="PF12802"/>
    </source>
</evidence>
<proteinExistence type="inferred from homology"/>
<keyword evidence="1 4" id="KW-0805">Transcription regulation</keyword>
<dbReference type="EMBL" id="BMEV01000014">
    <property type="protein sequence ID" value="GGH73258.1"/>
    <property type="molecule type" value="Genomic_DNA"/>
</dbReference>
<evidence type="ECO:0000313" key="8">
    <source>
        <dbReference type="Proteomes" id="UP000602050"/>
    </source>
</evidence>
<dbReference type="RefSeq" id="WP_188391376.1">
    <property type="nucleotide sequence ID" value="NZ_BMEV01000014.1"/>
</dbReference>
<dbReference type="Gene3D" id="1.10.10.10">
    <property type="entry name" value="Winged helix-like DNA-binding domain superfamily/Winged helix DNA-binding domain"/>
    <property type="match status" value="1"/>
</dbReference>
<reference evidence="7" key="2">
    <citation type="submission" date="2020-09" db="EMBL/GenBank/DDBJ databases">
        <authorList>
            <person name="Sun Q."/>
            <person name="Zhou Y."/>
        </authorList>
    </citation>
    <scope>NUCLEOTIDE SEQUENCE</scope>
    <source>
        <strain evidence="7">CGMCC 1.12360</strain>
    </source>
</reference>
<keyword evidence="5" id="KW-0175">Coiled coil</keyword>
<evidence type="ECO:0000256" key="5">
    <source>
        <dbReference type="SAM" id="Coils"/>
    </source>
</evidence>
<keyword evidence="2 4" id="KW-0238">DNA-binding</keyword>
<evidence type="ECO:0000256" key="1">
    <source>
        <dbReference type="ARBA" id="ARBA00023015"/>
    </source>
</evidence>
<dbReference type="PANTHER" id="PTHR38465">
    <property type="entry name" value="HTH-TYPE TRANSCRIPTIONAL REGULATOR MJ1563-RELATED"/>
    <property type="match status" value="1"/>
</dbReference>
<comment type="caution">
    <text evidence="7">The sequence shown here is derived from an EMBL/GenBank/DDBJ whole genome shotgun (WGS) entry which is preliminary data.</text>
</comment>
<dbReference type="Pfam" id="PF12802">
    <property type="entry name" value="MarR_2"/>
    <property type="match status" value="1"/>
</dbReference>
<name>A0A8J2ZR28_9BACI</name>
<evidence type="ECO:0000256" key="2">
    <source>
        <dbReference type="ARBA" id="ARBA00023125"/>
    </source>
</evidence>
<dbReference type="SUPFAM" id="SSF46785">
    <property type="entry name" value="Winged helix' DNA-binding domain"/>
    <property type="match status" value="1"/>
</dbReference>
<dbReference type="PIRSF" id="PIRSF006707">
    <property type="entry name" value="MJ1563"/>
    <property type="match status" value="1"/>
</dbReference>
<reference evidence="7" key="1">
    <citation type="journal article" date="2014" name="Int. J. Syst. Evol. Microbiol.">
        <title>Complete genome sequence of Corynebacterium casei LMG S-19264T (=DSM 44701T), isolated from a smear-ripened cheese.</title>
        <authorList>
            <consortium name="US DOE Joint Genome Institute (JGI-PGF)"/>
            <person name="Walter F."/>
            <person name="Albersmeier A."/>
            <person name="Kalinowski J."/>
            <person name="Ruckert C."/>
        </authorList>
    </citation>
    <scope>NUCLEOTIDE SEQUENCE</scope>
    <source>
        <strain evidence="7">CGMCC 1.12360</strain>
    </source>
</reference>
<gene>
    <name evidence="7" type="primary">yvaV</name>
    <name evidence="7" type="ORF">GCM10010978_10970</name>
</gene>
<evidence type="ECO:0000313" key="7">
    <source>
        <dbReference type="EMBL" id="GGH73258.1"/>
    </source>
</evidence>
<dbReference type="InterPro" id="IPR036388">
    <property type="entry name" value="WH-like_DNA-bd_sf"/>
</dbReference>
<keyword evidence="3 4" id="KW-0804">Transcription</keyword>